<proteinExistence type="predicted"/>
<gene>
    <name evidence="3" type="ORF">LITE_LOCUS25221</name>
</gene>
<evidence type="ECO:0000313" key="3">
    <source>
        <dbReference type="EMBL" id="CAI0436798.1"/>
    </source>
</evidence>
<protein>
    <recommendedName>
        <fullName evidence="2">DUF7794 domain-containing protein</fullName>
    </recommendedName>
</protein>
<dbReference type="EMBL" id="CAMGYJ010000006">
    <property type="protein sequence ID" value="CAI0436798.1"/>
    <property type="molecule type" value="Genomic_DNA"/>
</dbReference>
<comment type="caution">
    <text evidence="3">The sequence shown here is derived from an EMBL/GenBank/DDBJ whole genome shotgun (WGS) entry which is preliminary data.</text>
</comment>
<reference evidence="3" key="1">
    <citation type="submission" date="2022-08" db="EMBL/GenBank/DDBJ databases">
        <authorList>
            <person name="Gutierrez-Valencia J."/>
        </authorList>
    </citation>
    <scope>NUCLEOTIDE SEQUENCE</scope>
</reference>
<accession>A0AAV0LUJ6</accession>
<feature type="transmembrane region" description="Helical" evidence="1">
    <location>
        <begin position="375"/>
        <end position="395"/>
    </location>
</feature>
<name>A0AAV0LUJ6_9ROSI</name>
<keyword evidence="1" id="KW-0812">Transmembrane</keyword>
<dbReference type="Proteomes" id="UP001154282">
    <property type="component" value="Unassembled WGS sequence"/>
</dbReference>
<evidence type="ECO:0000256" key="1">
    <source>
        <dbReference type="SAM" id="Phobius"/>
    </source>
</evidence>
<keyword evidence="1" id="KW-1133">Transmembrane helix</keyword>
<feature type="domain" description="DUF7794" evidence="2">
    <location>
        <begin position="63"/>
        <end position="331"/>
    </location>
</feature>
<dbReference type="AlphaFoldDB" id="A0AAV0LUJ6"/>
<keyword evidence="1" id="KW-0472">Membrane</keyword>
<dbReference type="PANTHER" id="PTHR37735:SF1">
    <property type="entry name" value="OS08G0567000 PROTEIN"/>
    <property type="match status" value="1"/>
</dbReference>
<dbReference type="GO" id="GO:0012505">
    <property type="term" value="C:endomembrane system"/>
    <property type="evidence" value="ECO:0007669"/>
    <property type="project" value="TreeGrafter"/>
</dbReference>
<evidence type="ECO:0000313" key="4">
    <source>
        <dbReference type="Proteomes" id="UP001154282"/>
    </source>
</evidence>
<evidence type="ECO:0000259" key="2">
    <source>
        <dbReference type="Pfam" id="PF25070"/>
    </source>
</evidence>
<organism evidence="3 4">
    <name type="scientific">Linum tenue</name>
    <dbReference type="NCBI Taxonomy" id="586396"/>
    <lineage>
        <taxon>Eukaryota</taxon>
        <taxon>Viridiplantae</taxon>
        <taxon>Streptophyta</taxon>
        <taxon>Embryophyta</taxon>
        <taxon>Tracheophyta</taxon>
        <taxon>Spermatophyta</taxon>
        <taxon>Magnoliopsida</taxon>
        <taxon>eudicotyledons</taxon>
        <taxon>Gunneridae</taxon>
        <taxon>Pentapetalae</taxon>
        <taxon>rosids</taxon>
        <taxon>fabids</taxon>
        <taxon>Malpighiales</taxon>
        <taxon>Linaceae</taxon>
        <taxon>Linum</taxon>
    </lineage>
</organism>
<dbReference type="PANTHER" id="PTHR37735">
    <property type="entry name" value="OS08G0567000 PROTEIN"/>
    <property type="match status" value="1"/>
</dbReference>
<dbReference type="Pfam" id="PF25070">
    <property type="entry name" value="DUF7794"/>
    <property type="match status" value="1"/>
</dbReference>
<keyword evidence="4" id="KW-1185">Reference proteome</keyword>
<dbReference type="InterPro" id="IPR056696">
    <property type="entry name" value="DUF7794"/>
</dbReference>
<sequence>MINEKFDWSGPWPSLLVKPQIDLNSCLPPPSPSTSQTMMDSRVLVALLLVSSFLCTSAKAESSGTVLFIDGQQHHYLRSPSTNGGVQSQSMSIPEVADAVSVLLGFAPSATLSAAGSAKLNGVLSPNPFDRPRAVFMLEVTGSKALSHAGISAMDKYSHALRRNTVLGSEQAQIELPGGEVSVVHLDEGLADFTEKEINDLASFLGGSYVADTSQAMNGDIMGITLASGTMNLHMSKEADRKYVGSLLALMRNSKRAKLMHEDLSQGTRMPAELIIGSFDGIKALREQYGTESIVQQGEELLLSMLSMVLDSLQVAYKGLLYCKLVAVVSFEPESETKLDVVLTDYPSARLLVETNVSPVFNTTILEVALVRTTLAWLTGIILLVSTLIGVCMLFNMPLTKDTLLYSNVKLD</sequence>